<evidence type="ECO:0000313" key="3">
    <source>
        <dbReference type="Proteomes" id="UP000011531"/>
    </source>
</evidence>
<reference evidence="2 3" key="1">
    <citation type="journal article" date="2014" name="PLoS Genet.">
        <title>Phylogenetically driven sequencing of extremely halophilic archaea reveals strategies for static and dynamic osmo-response.</title>
        <authorList>
            <person name="Becker E.A."/>
            <person name="Seitzer P.M."/>
            <person name="Tritt A."/>
            <person name="Larsen D."/>
            <person name="Krusor M."/>
            <person name="Yao A.I."/>
            <person name="Wu D."/>
            <person name="Madern D."/>
            <person name="Eisen J.A."/>
            <person name="Darling A.E."/>
            <person name="Facciotti M.T."/>
        </authorList>
    </citation>
    <scope>NUCLEOTIDE SEQUENCE [LARGE SCALE GENOMIC DNA]</scope>
    <source>
        <strain evidence="2 3">DSM 18795</strain>
    </source>
</reference>
<feature type="transmembrane region" description="Helical" evidence="1">
    <location>
        <begin position="65"/>
        <end position="87"/>
    </location>
</feature>
<keyword evidence="1" id="KW-1133">Transmembrane helix</keyword>
<evidence type="ECO:0000256" key="1">
    <source>
        <dbReference type="SAM" id="Phobius"/>
    </source>
</evidence>
<sequence length="99" mass="10163">MRPGTGGSPRCERCGYELEGDEAGCPGCGFNPRQIGLRVSMGFLLIVVCSMTALSIPPLTGLAPVLLALAAVSFGLAVATFAVSFLATPSRLGFLFVGL</sequence>
<keyword evidence="1" id="KW-0472">Membrane</keyword>
<keyword evidence="1" id="KW-0812">Transmembrane</keyword>
<dbReference type="STRING" id="1227498.C492_18179"/>
<feature type="transmembrane region" description="Helical" evidence="1">
    <location>
        <begin position="39"/>
        <end position="59"/>
    </location>
</feature>
<proteinExistence type="predicted"/>
<keyword evidence="3" id="KW-1185">Reference proteome</keyword>
<dbReference type="EMBL" id="AOIA01000151">
    <property type="protein sequence ID" value="ELY53015.1"/>
    <property type="molecule type" value="Genomic_DNA"/>
</dbReference>
<dbReference type="OrthoDB" id="202186at2157"/>
<dbReference type="RefSeq" id="WP_008426075.1">
    <property type="nucleotide sequence ID" value="NZ_AOIA01000151.1"/>
</dbReference>
<accession>L9WU92</accession>
<evidence type="ECO:0000313" key="2">
    <source>
        <dbReference type="EMBL" id="ELY53015.1"/>
    </source>
</evidence>
<dbReference type="Proteomes" id="UP000011531">
    <property type="component" value="Unassembled WGS sequence"/>
</dbReference>
<name>L9WU92_9EURY</name>
<comment type="caution">
    <text evidence="2">The sequence shown here is derived from an EMBL/GenBank/DDBJ whole genome shotgun (WGS) entry which is preliminary data.</text>
</comment>
<dbReference type="AlphaFoldDB" id="L9WU92"/>
<protein>
    <submittedName>
        <fullName evidence="2">Uncharacterized protein</fullName>
    </submittedName>
</protein>
<gene>
    <name evidence="2" type="ORF">C492_18179</name>
</gene>
<organism evidence="2 3">
    <name type="scientific">Natronococcus jeotgali DSM 18795</name>
    <dbReference type="NCBI Taxonomy" id="1227498"/>
    <lineage>
        <taxon>Archaea</taxon>
        <taxon>Methanobacteriati</taxon>
        <taxon>Methanobacteriota</taxon>
        <taxon>Stenosarchaea group</taxon>
        <taxon>Halobacteria</taxon>
        <taxon>Halobacteriales</taxon>
        <taxon>Natrialbaceae</taxon>
        <taxon>Natronococcus</taxon>
    </lineage>
</organism>